<name>A0A7W7QH80_9ACTN</name>
<evidence type="ECO:0008006" key="5">
    <source>
        <dbReference type="Google" id="ProtNLM"/>
    </source>
</evidence>
<reference evidence="3 4" key="1">
    <citation type="submission" date="2020-08" db="EMBL/GenBank/DDBJ databases">
        <title>Genomic Encyclopedia of Type Strains, Phase III (KMG-III): the genomes of soil and plant-associated and newly described type strains.</title>
        <authorList>
            <person name="Whitman W."/>
        </authorList>
    </citation>
    <scope>NUCLEOTIDE SEQUENCE [LARGE SCALE GENOMIC DNA]</scope>
    <source>
        <strain evidence="3 4">CECT 8840</strain>
    </source>
</reference>
<feature type="region of interest" description="Disordered" evidence="1">
    <location>
        <begin position="1"/>
        <end position="24"/>
    </location>
</feature>
<comment type="caution">
    <text evidence="3">The sequence shown here is derived from an EMBL/GenBank/DDBJ whole genome shotgun (WGS) entry which is preliminary data.</text>
</comment>
<evidence type="ECO:0000256" key="1">
    <source>
        <dbReference type="SAM" id="MobiDB-lite"/>
    </source>
</evidence>
<dbReference type="Proteomes" id="UP000552644">
    <property type="component" value="Unassembled WGS sequence"/>
</dbReference>
<dbReference type="EMBL" id="JACHJP010000001">
    <property type="protein sequence ID" value="MBB4913479.1"/>
    <property type="molecule type" value="Genomic_DNA"/>
</dbReference>
<proteinExistence type="predicted"/>
<sequence length="232" mass="23772">MSANKPRRKAKDMTAVQLPRTTASTAASTASPRALLTCLAVASPLWAAVSLAQAATREGFDLLRHPLSALSTGSLGWLQIANFLLAGALTVAGASGLRRALEGGPGGRWAPRLVRAYGLGMVAAGLLVMDPADGFPVGTPYGMPQVMSWHSYGHMAAGTVAFGTLIAACYVLGHRFARTGERGLAVASRVAGTALLVGDLWAMTGGTAGSLTLAVGAITAMLWVSVVAVRCR</sequence>
<feature type="transmembrane region" description="Helical" evidence="2">
    <location>
        <begin position="208"/>
        <end position="229"/>
    </location>
</feature>
<dbReference type="AlphaFoldDB" id="A0A7W7QH80"/>
<keyword evidence="2" id="KW-1133">Transmembrane helix</keyword>
<accession>A0A7W7QH80</accession>
<feature type="compositionally biased region" description="Basic residues" evidence="1">
    <location>
        <begin position="1"/>
        <end position="10"/>
    </location>
</feature>
<gene>
    <name evidence="3" type="ORF">FHS44_000551</name>
</gene>
<feature type="transmembrane region" description="Helical" evidence="2">
    <location>
        <begin position="184"/>
        <end position="202"/>
    </location>
</feature>
<feature type="transmembrane region" description="Helical" evidence="2">
    <location>
        <begin position="149"/>
        <end position="172"/>
    </location>
</feature>
<feature type="transmembrane region" description="Helical" evidence="2">
    <location>
        <begin position="109"/>
        <end position="129"/>
    </location>
</feature>
<keyword evidence="4" id="KW-1185">Reference proteome</keyword>
<evidence type="ECO:0000256" key="2">
    <source>
        <dbReference type="SAM" id="Phobius"/>
    </source>
</evidence>
<evidence type="ECO:0000313" key="4">
    <source>
        <dbReference type="Proteomes" id="UP000552644"/>
    </source>
</evidence>
<keyword evidence="2" id="KW-0472">Membrane</keyword>
<dbReference type="Pfam" id="PF06197">
    <property type="entry name" value="DUF998"/>
    <property type="match status" value="1"/>
</dbReference>
<dbReference type="RefSeq" id="WP_312863510.1">
    <property type="nucleotide sequence ID" value="NZ_JACHJP010000001.1"/>
</dbReference>
<evidence type="ECO:0000313" key="3">
    <source>
        <dbReference type="EMBL" id="MBB4913479.1"/>
    </source>
</evidence>
<dbReference type="InterPro" id="IPR009339">
    <property type="entry name" value="DUF998"/>
</dbReference>
<organism evidence="3 4">
    <name type="scientific">Streptosporangium saharense</name>
    <dbReference type="NCBI Taxonomy" id="1706840"/>
    <lineage>
        <taxon>Bacteria</taxon>
        <taxon>Bacillati</taxon>
        <taxon>Actinomycetota</taxon>
        <taxon>Actinomycetes</taxon>
        <taxon>Streptosporangiales</taxon>
        <taxon>Streptosporangiaceae</taxon>
        <taxon>Streptosporangium</taxon>
    </lineage>
</organism>
<feature type="transmembrane region" description="Helical" evidence="2">
    <location>
        <begin position="78"/>
        <end position="97"/>
    </location>
</feature>
<protein>
    <recommendedName>
        <fullName evidence="5">DUF998 domain-containing protein</fullName>
    </recommendedName>
</protein>
<keyword evidence="2" id="KW-0812">Transmembrane</keyword>